<evidence type="ECO:0000256" key="1">
    <source>
        <dbReference type="SAM" id="Coils"/>
    </source>
</evidence>
<feature type="domain" description="DUF2326" evidence="2">
    <location>
        <begin position="406"/>
        <end position="549"/>
    </location>
</feature>
<sequence length="551" mass="63393">MNGIGKSTFLDLVDFCLLASLQKTHNPRLYAAKEITDDYFIVLNFRVGGKVYTIKRSTANPKFVAFGELGFTQGMNADEARELLAELIFSRPENYQGLLEAKWFRPLISFYLKVQKFKKGLFADPFKYLAEAKDLDLNVYHLYLLGLDNNLAIKNAELYTELKSLKPAIKKLQHFVSKRLKLKDSGMVASEINKIVAKIKRLENTIDSFRLAEQYKDVENEANELTGKIKELLLQNVTDNKLLADYISTYEQDEKISPQRVAKIYNEISEELAYAVKKSLNEAVIFRQRINISRKKFLSDEIQRLTQSLQVNEKQIRELEERRAKLFTFLSNKNALKDLTESYYILNEQKQHLAEIQANTKLLEQLNQDLALLEVQVSNIKAAYFAFVRENKRTIDDLTMLFYEVLQALYSEENNTAGFSITPDQTKEKVLDIVVTLPDMFGKGKNHGRALLYDLTVAIHNIRTTYNFPRFLVHDGIFDGMDKAHFIATLEFVDRQVENGLEFQYIVTVNEEGSLEDNFGKKELVDPRVVEDEAILVLSPSRKLFGTDFAA</sequence>
<evidence type="ECO:0000259" key="2">
    <source>
        <dbReference type="Pfam" id="PF10088"/>
    </source>
</evidence>
<organism evidence="3 4">
    <name type="scientific">Solirubrum puertoriconensis</name>
    <dbReference type="NCBI Taxonomy" id="1751427"/>
    <lineage>
        <taxon>Bacteria</taxon>
        <taxon>Pseudomonadati</taxon>
        <taxon>Bacteroidota</taxon>
        <taxon>Cytophagia</taxon>
        <taxon>Cytophagales</taxon>
    </lineage>
</organism>
<feature type="coiled-coil region" evidence="1">
    <location>
        <begin position="346"/>
        <end position="383"/>
    </location>
</feature>
<dbReference type="EMBL" id="LNAL01000008">
    <property type="protein sequence ID" value="KUG06914.1"/>
    <property type="molecule type" value="Genomic_DNA"/>
</dbReference>
<evidence type="ECO:0000313" key="3">
    <source>
        <dbReference type="EMBL" id="KUG06914.1"/>
    </source>
</evidence>
<keyword evidence="1" id="KW-0175">Coiled coil</keyword>
<name>A0A9X0HJB6_SOLP1</name>
<proteinExistence type="predicted"/>
<dbReference type="Gene3D" id="3.40.50.300">
    <property type="entry name" value="P-loop containing nucleotide triphosphate hydrolases"/>
    <property type="match status" value="1"/>
</dbReference>
<feature type="coiled-coil region" evidence="1">
    <location>
        <begin position="192"/>
        <end position="235"/>
    </location>
</feature>
<dbReference type="AlphaFoldDB" id="A0A9X0HJB6"/>
<dbReference type="Proteomes" id="UP000054223">
    <property type="component" value="Unassembled WGS sequence"/>
</dbReference>
<evidence type="ECO:0000313" key="4">
    <source>
        <dbReference type="Proteomes" id="UP000054223"/>
    </source>
</evidence>
<keyword evidence="4" id="KW-1185">Reference proteome</keyword>
<gene>
    <name evidence="3" type="ORF">ASU33_06205</name>
</gene>
<comment type="caution">
    <text evidence="3">The sequence shown here is derived from an EMBL/GenBank/DDBJ whole genome shotgun (WGS) entry which is preliminary data.</text>
</comment>
<dbReference type="Pfam" id="PF10088">
    <property type="entry name" value="DUF2326"/>
    <property type="match status" value="1"/>
</dbReference>
<dbReference type="InterPro" id="IPR027417">
    <property type="entry name" value="P-loop_NTPase"/>
</dbReference>
<protein>
    <recommendedName>
        <fullName evidence="2">DUF2326 domain-containing protein</fullName>
    </recommendedName>
</protein>
<dbReference type="InterPro" id="IPR018760">
    <property type="entry name" value="DUF2326"/>
</dbReference>
<reference evidence="3 4" key="1">
    <citation type="submission" date="2015-11" db="EMBL/GenBank/DDBJ databases">
        <title>Solirubrum puertoriconensis gen. nov. an environmental bacteria isolated in Puerto Rico.</title>
        <authorList>
            <person name="Cuebas-Irizarry M.F."/>
            <person name="Montalvo-Rodriguez R."/>
        </authorList>
    </citation>
    <scope>NUCLEOTIDE SEQUENCE [LARGE SCALE GENOMIC DNA]</scope>
    <source>
        <strain evidence="3 4">MC1A</strain>
    </source>
</reference>
<accession>A0A9X0HJB6</accession>
<feature type="coiled-coil region" evidence="1">
    <location>
        <begin position="295"/>
        <end position="322"/>
    </location>
</feature>